<evidence type="ECO:0000313" key="3">
    <source>
        <dbReference type="Proteomes" id="UP000008810"/>
    </source>
</evidence>
<evidence type="ECO:0008006" key="4">
    <source>
        <dbReference type="Google" id="ProtNLM"/>
    </source>
</evidence>
<keyword evidence="3" id="KW-1185">Reference proteome</keyword>
<reference evidence="1 2" key="1">
    <citation type="journal article" date="2010" name="Nature">
        <title>Genome sequencing and analysis of the model grass Brachypodium distachyon.</title>
        <authorList>
            <consortium name="International Brachypodium Initiative"/>
        </authorList>
    </citation>
    <scope>NUCLEOTIDE SEQUENCE [LARGE SCALE GENOMIC DNA]</scope>
    <source>
        <strain evidence="1 2">Bd21</strain>
    </source>
</reference>
<sequence>MPEGATALEIPTDRPAYVTHACFDGRRPPASAVRLFIPPSERRRPEEVKVYFNLAPDPAMVYFAKRHAYAYITPADPPATFELIHPTFYGDVAVRFRTPEDREAAMRRQPFVLDGATVKLVREGETPNVRRVSHDYVVHLALRDYPVQQRTEKRIEDNCSSLGFVREIDPACFAAPDLATVRVVVQLEDPREIPREIRIDYCDDSTSVIPVEIVKVWHRSHSYDADGQYVRLFQAPAPPAA</sequence>
<dbReference type="PANTHER" id="PTHR34303">
    <property type="entry name" value="OS01G0890400 PROTEIN-RELATED"/>
    <property type="match status" value="1"/>
</dbReference>
<dbReference type="Gramene" id="KQK12554">
    <property type="protein sequence ID" value="KQK12554"/>
    <property type="gene ID" value="BRADI_1g04503v3"/>
</dbReference>
<dbReference type="AlphaFoldDB" id="A0A0Q3RH27"/>
<dbReference type="EMBL" id="CM000880">
    <property type="protein sequence ID" value="KQK12554.1"/>
    <property type="molecule type" value="Genomic_DNA"/>
</dbReference>
<proteinExistence type="predicted"/>
<organism evidence="1">
    <name type="scientific">Brachypodium distachyon</name>
    <name type="common">Purple false brome</name>
    <name type="synonym">Trachynia distachya</name>
    <dbReference type="NCBI Taxonomy" id="15368"/>
    <lineage>
        <taxon>Eukaryota</taxon>
        <taxon>Viridiplantae</taxon>
        <taxon>Streptophyta</taxon>
        <taxon>Embryophyta</taxon>
        <taxon>Tracheophyta</taxon>
        <taxon>Spermatophyta</taxon>
        <taxon>Magnoliopsida</taxon>
        <taxon>Liliopsida</taxon>
        <taxon>Poales</taxon>
        <taxon>Poaceae</taxon>
        <taxon>BOP clade</taxon>
        <taxon>Pooideae</taxon>
        <taxon>Stipodae</taxon>
        <taxon>Brachypodieae</taxon>
        <taxon>Brachypodium</taxon>
    </lineage>
</organism>
<protein>
    <recommendedName>
        <fullName evidence="4">DUF4283 domain-containing protein</fullName>
    </recommendedName>
</protein>
<dbReference type="OrthoDB" id="675134at2759"/>
<dbReference type="Proteomes" id="UP000008810">
    <property type="component" value="Chromosome 1"/>
</dbReference>
<name>A0A0Q3RH27_BRADI</name>
<evidence type="ECO:0000313" key="1">
    <source>
        <dbReference type="EMBL" id="KQK12554.1"/>
    </source>
</evidence>
<dbReference type="InParanoid" id="A0A0Q3RH27"/>
<reference evidence="1" key="2">
    <citation type="submission" date="2017-06" db="EMBL/GenBank/DDBJ databases">
        <title>WGS assembly of Brachypodium distachyon.</title>
        <authorList>
            <consortium name="The International Brachypodium Initiative"/>
            <person name="Lucas S."/>
            <person name="Harmon-Smith M."/>
            <person name="Lail K."/>
            <person name="Tice H."/>
            <person name="Grimwood J."/>
            <person name="Bruce D."/>
            <person name="Barry K."/>
            <person name="Shu S."/>
            <person name="Lindquist E."/>
            <person name="Wang M."/>
            <person name="Pitluck S."/>
            <person name="Vogel J.P."/>
            <person name="Garvin D.F."/>
            <person name="Mockler T.C."/>
            <person name="Schmutz J."/>
            <person name="Rokhsar D."/>
            <person name="Bevan M.W."/>
        </authorList>
    </citation>
    <scope>NUCLEOTIDE SEQUENCE</scope>
    <source>
        <strain evidence="1">Bd21</strain>
    </source>
</reference>
<reference evidence="2" key="3">
    <citation type="submission" date="2018-08" db="UniProtKB">
        <authorList>
            <consortium name="EnsemblPlants"/>
        </authorList>
    </citation>
    <scope>IDENTIFICATION</scope>
    <source>
        <strain evidence="2">cv. Bd21</strain>
    </source>
</reference>
<accession>A0A0Q3RH27</accession>
<dbReference type="EnsemblPlants" id="KQK12554">
    <property type="protein sequence ID" value="KQK12554"/>
    <property type="gene ID" value="BRADI_1g04503v3"/>
</dbReference>
<gene>
    <name evidence="1" type="ORF">BRADI_1g04503v3</name>
</gene>
<evidence type="ECO:0000313" key="2">
    <source>
        <dbReference type="EnsemblPlants" id="KQK12554"/>
    </source>
</evidence>
<dbReference type="PANTHER" id="PTHR34303:SF6">
    <property type="entry name" value="OS01G0890400 PROTEIN"/>
    <property type="match status" value="1"/>
</dbReference>